<keyword evidence="2" id="KW-1185">Reference proteome</keyword>
<comment type="caution">
    <text evidence="1">The sequence shown here is derived from an EMBL/GenBank/DDBJ whole genome shotgun (WGS) entry which is preliminary data.</text>
</comment>
<dbReference type="Proteomes" id="UP001341840">
    <property type="component" value="Unassembled WGS sequence"/>
</dbReference>
<evidence type="ECO:0000313" key="1">
    <source>
        <dbReference type="EMBL" id="MED6164000.1"/>
    </source>
</evidence>
<proteinExistence type="predicted"/>
<accession>A0ABU6UUM0</accession>
<organism evidence="1 2">
    <name type="scientific">Stylosanthes scabra</name>
    <dbReference type="NCBI Taxonomy" id="79078"/>
    <lineage>
        <taxon>Eukaryota</taxon>
        <taxon>Viridiplantae</taxon>
        <taxon>Streptophyta</taxon>
        <taxon>Embryophyta</taxon>
        <taxon>Tracheophyta</taxon>
        <taxon>Spermatophyta</taxon>
        <taxon>Magnoliopsida</taxon>
        <taxon>eudicotyledons</taxon>
        <taxon>Gunneridae</taxon>
        <taxon>Pentapetalae</taxon>
        <taxon>rosids</taxon>
        <taxon>fabids</taxon>
        <taxon>Fabales</taxon>
        <taxon>Fabaceae</taxon>
        <taxon>Papilionoideae</taxon>
        <taxon>50 kb inversion clade</taxon>
        <taxon>dalbergioids sensu lato</taxon>
        <taxon>Dalbergieae</taxon>
        <taxon>Pterocarpus clade</taxon>
        <taxon>Stylosanthes</taxon>
    </lineage>
</organism>
<feature type="non-terminal residue" evidence="1">
    <location>
        <position position="1"/>
    </location>
</feature>
<name>A0ABU6UUM0_9FABA</name>
<protein>
    <submittedName>
        <fullName evidence="1">Uncharacterized protein</fullName>
    </submittedName>
</protein>
<dbReference type="EMBL" id="JASCZI010122248">
    <property type="protein sequence ID" value="MED6164000.1"/>
    <property type="molecule type" value="Genomic_DNA"/>
</dbReference>
<evidence type="ECO:0000313" key="2">
    <source>
        <dbReference type="Proteomes" id="UP001341840"/>
    </source>
</evidence>
<reference evidence="1 2" key="1">
    <citation type="journal article" date="2023" name="Plants (Basel)">
        <title>Bridging the Gap: Combining Genomics and Transcriptomics Approaches to Understand Stylosanthes scabra, an Orphan Legume from the Brazilian Caatinga.</title>
        <authorList>
            <person name="Ferreira-Neto J.R.C."/>
            <person name="da Silva M.D."/>
            <person name="Binneck E."/>
            <person name="de Melo N.F."/>
            <person name="da Silva R.H."/>
            <person name="de Melo A.L.T.M."/>
            <person name="Pandolfi V."/>
            <person name="Bustamante F.O."/>
            <person name="Brasileiro-Vidal A.C."/>
            <person name="Benko-Iseppon A.M."/>
        </authorList>
    </citation>
    <scope>NUCLEOTIDE SEQUENCE [LARGE SCALE GENOMIC DNA]</scope>
    <source>
        <tissue evidence="1">Leaves</tissue>
    </source>
</reference>
<gene>
    <name evidence="1" type="ORF">PIB30_085339</name>
</gene>
<sequence>CELTRRLSSRNSTTTWNESKYGFLRANIATTLKRPVLSFWVFSVLPLRILKDGEDAVTLASVSEAIVEEVASLVVYVRALGIEKCMGNAKEGIGRKGFMKGSKKGGFWILQVADATS</sequence>